<name>A0A918JY89_9FLAO</name>
<accession>A0A918JY89</accession>
<dbReference type="AlphaFoldDB" id="A0A918JY89"/>
<dbReference type="RefSeq" id="WP_035088309.1">
    <property type="nucleotide sequence ID" value="NZ_BMWS01000032.1"/>
</dbReference>
<dbReference type="Proteomes" id="UP000601108">
    <property type="component" value="Unassembled WGS sequence"/>
</dbReference>
<sequence>MTQELYQKAIKFAGEKHSEQKVPGTNANYLLHISNVAMEVLLAYHFDNSFDIDFAIQVAILHDTIEDTATDFEEIKQTFGESIAKAVQALTKDEKLPSKEEKMKDSLTRINALQKEVGIVKIADRITNLQTPPRHWSKSKIVKYYEESKLISSTLINKNEYLNKRLESKIAEYKQRIEALQL</sequence>
<proteinExistence type="predicted"/>
<dbReference type="PANTHER" id="PTHR46246">
    <property type="entry name" value="GUANOSINE-3',5'-BIS(DIPHOSPHATE) 3'-PYROPHOSPHOHYDROLASE MESH1"/>
    <property type="match status" value="1"/>
</dbReference>
<dbReference type="Gene3D" id="1.10.3210.10">
    <property type="entry name" value="Hypothetical protein af1432"/>
    <property type="match status" value="1"/>
</dbReference>
<dbReference type="SUPFAM" id="SSF109604">
    <property type="entry name" value="HD-domain/PDEase-like"/>
    <property type="match status" value="1"/>
</dbReference>
<dbReference type="PANTHER" id="PTHR46246:SF1">
    <property type="entry name" value="GUANOSINE-3',5'-BIS(DIPHOSPHATE) 3'-PYROPHOSPHOHYDROLASE MESH1"/>
    <property type="match status" value="1"/>
</dbReference>
<organism evidence="1 2">
    <name type="scientific">Aquimarina muelleri</name>
    <dbReference type="NCBI Taxonomy" id="279356"/>
    <lineage>
        <taxon>Bacteria</taxon>
        <taxon>Pseudomonadati</taxon>
        <taxon>Bacteroidota</taxon>
        <taxon>Flavobacteriia</taxon>
        <taxon>Flavobacteriales</taxon>
        <taxon>Flavobacteriaceae</taxon>
        <taxon>Aquimarina</taxon>
    </lineage>
</organism>
<dbReference type="InterPro" id="IPR052194">
    <property type="entry name" value="MESH1"/>
</dbReference>
<protein>
    <recommendedName>
        <fullName evidence="3">HD domain-containing protein</fullName>
    </recommendedName>
</protein>
<evidence type="ECO:0008006" key="3">
    <source>
        <dbReference type="Google" id="ProtNLM"/>
    </source>
</evidence>
<comment type="caution">
    <text evidence="1">The sequence shown here is derived from an EMBL/GenBank/DDBJ whole genome shotgun (WGS) entry which is preliminary data.</text>
</comment>
<dbReference type="Pfam" id="PF13328">
    <property type="entry name" value="HD_4"/>
    <property type="match status" value="1"/>
</dbReference>
<evidence type="ECO:0000313" key="1">
    <source>
        <dbReference type="EMBL" id="GGX31605.1"/>
    </source>
</evidence>
<dbReference type="GO" id="GO:0008893">
    <property type="term" value="F:guanosine-3',5'-bis(diphosphate) 3'-diphosphatase activity"/>
    <property type="evidence" value="ECO:0007669"/>
    <property type="project" value="TreeGrafter"/>
</dbReference>
<keyword evidence="2" id="KW-1185">Reference proteome</keyword>
<dbReference type="EMBL" id="BMWS01000032">
    <property type="protein sequence ID" value="GGX31605.1"/>
    <property type="molecule type" value="Genomic_DNA"/>
</dbReference>
<gene>
    <name evidence="1" type="ORF">GCM10007384_35770</name>
</gene>
<reference evidence="1 2" key="1">
    <citation type="journal article" date="2014" name="Int. J. Syst. Evol. Microbiol.">
        <title>Complete genome sequence of Corynebacterium casei LMG S-19264T (=DSM 44701T), isolated from a smear-ripened cheese.</title>
        <authorList>
            <consortium name="US DOE Joint Genome Institute (JGI-PGF)"/>
            <person name="Walter F."/>
            <person name="Albersmeier A."/>
            <person name="Kalinowski J."/>
            <person name="Ruckert C."/>
        </authorList>
    </citation>
    <scope>NUCLEOTIDE SEQUENCE [LARGE SCALE GENOMIC DNA]</scope>
    <source>
        <strain evidence="1 2">KCTC 12285</strain>
    </source>
</reference>
<evidence type="ECO:0000313" key="2">
    <source>
        <dbReference type="Proteomes" id="UP000601108"/>
    </source>
</evidence>